<comment type="caution">
    <text evidence="3">The sequence shown here is derived from an EMBL/GenBank/DDBJ whole genome shotgun (WGS) entry which is preliminary data.</text>
</comment>
<dbReference type="AlphaFoldDB" id="A0A3L8D2Y6"/>
<feature type="domain" description="C2H2-type" evidence="2">
    <location>
        <begin position="72"/>
        <end position="99"/>
    </location>
</feature>
<dbReference type="EMBL" id="QOIP01000014">
    <property type="protein sequence ID" value="RLU14750.1"/>
    <property type="molecule type" value="Genomic_DNA"/>
</dbReference>
<dbReference type="OrthoDB" id="10004641at2759"/>
<dbReference type="GO" id="GO:0008270">
    <property type="term" value="F:zinc ion binding"/>
    <property type="evidence" value="ECO:0007669"/>
    <property type="project" value="UniProtKB-KW"/>
</dbReference>
<dbReference type="PROSITE" id="PS50157">
    <property type="entry name" value="ZINC_FINGER_C2H2_2"/>
    <property type="match status" value="2"/>
</dbReference>
<evidence type="ECO:0000313" key="4">
    <source>
        <dbReference type="Proteomes" id="UP000279307"/>
    </source>
</evidence>
<feature type="domain" description="C2H2-type" evidence="2">
    <location>
        <begin position="101"/>
        <end position="128"/>
    </location>
</feature>
<name>A0A3L8D2Y6_OOCBI</name>
<reference evidence="3 4" key="1">
    <citation type="journal article" date="2018" name="Genome Res.">
        <title>The genomic architecture and molecular evolution of ant odorant receptors.</title>
        <authorList>
            <person name="McKenzie S.K."/>
            <person name="Kronauer D.J.C."/>
        </authorList>
    </citation>
    <scope>NUCLEOTIDE SEQUENCE [LARGE SCALE GENOMIC DNA]</scope>
    <source>
        <strain evidence="3">Clonal line C1</strain>
    </source>
</reference>
<dbReference type="Proteomes" id="UP000279307">
    <property type="component" value="Chromosome 14"/>
</dbReference>
<evidence type="ECO:0000313" key="3">
    <source>
        <dbReference type="EMBL" id="RLU14750.1"/>
    </source>
</evidence>
<organism evidence="3 4">
    <name type="scientific">Ooceraea biroi</name>
    <name type="common">Clonal raider ant</name>
    <name type="synonym">Cerapachys biroi</name>
    <dbReference type="NCBI Taxonomy" id="2015173"/>
    <lineage>
        <taxon>Eukaryota</taxon>
        <taxon>Metazoa</taxon>
        <taxon>Ecdysozoa</taxon>
        <taxon>Arthropoda</taxon>
        <taxon>Hexapoda</taxon>
        <taxon>Insecta</taxon>
        <taxon>Pterygota</taxon>
        <taxon>Neoptera</taxon>
        <taxon>Endopterygota</taxon>
        <taxon>Hymenoptera</taxon>
        <taxon>Apocrita</taxon>
        <taxon>Aculeata</taxon>
        <taxon>Formicoidea</taxon>
        <taxon>Formicidae</taxon>
        <taxon>Dorylinae</taxon>
        <taxon>Ooceraea</taxon>
    </lineage>
</organism>
<dbReference type="Gene3D" id="3.30.160.60">
    <property type="entry name" value="Classic Zinc Finger"/>
    <property type="match status" value="1"/>
</dbReference>
<evidence type="ECO:0000256" key="1">
    <source>
        <dbReference type="PROSITE-ProRule" id="PRU00042"/>
    </source>
</evidence>
<gene>
    <name evidence="3" type="ORF">DMN91_012637</name>
</gene>
<sequence>MNNKEETSFRNFELIELKLVQIGTIHVDNISKFFISSLAINKTIVENTQYCKNCYLRCQHYHHHYQDNDKPFVCDRCGRKYKWKASLYCHQRDECGKEPQYKCYYCDYRTKIRSNWIRHEKTHTNPRGRKQAPGALVTF</sequence>
<dbReference type="SUPFAM" id="SSF57667">
    <property type="entry name" value="beta-beta-alpha zinc fingers"/>
    <property type="match status" value="1"/>
</dbReference>
<protein>
    <recommendedName>
        <fullName evidence="2">C2H2-type domain-containing protein</fullName>
    </recommendedName>
</protein>
<keyword evidence="1" id="KW-0862">Zinc</keyword>
<keyword evidence="1" id="KW-0479">Metal-binding</keyword>
<dbReference type="InterPro" id="IPR013087">
    <property type="entry name" value="Znf_C2H2_type"/>
</dbReference>
<keyword evidence="1" id="KW-0863">Zinc-finger</keyword>
<proteinExistence type="predicted"/>
<dbReference type="InterPro" id="IPR036236">
    <property type="entry name" value="Znf_C2H2_sf"/>
</dbReference>
<accession>A0A3L8D2Y6</accession>
<evidence type="ECO:0000259" key="2">
    <source>
        <dbReference type="PROSITE" id="PS50157"/>
    </source>
</evidence>